<dbReference type="RefSeq" id="XP_069307699.1">
    <property type="nucleotide sequence ID" value="XM_069450104.1"/>
</dbReference>
<dbReference type="GeneID" id="96084043"/>
<evidence type="ECO:0000313" key="3">
    <source>
        <dbReference type="Proteomes" id="UP001578633"/>
    </source>
</evidence>
<dbReference type="PANTHER" id="PTHR31642">
    <property type="entry name" value="TRICHOTHECENE 3-O-ACETYLTRANSFERASE"/>
    <property type="match status" value="1"/>
</dbReference>
<organism evidence="2 3">
    <name type="scientific">Alternaria dauci</name>
    <dbReference type="NCBI Taxonomy" id="48095"/>
    <lineage>
        <taxon>Eukaryota</taxon>
        <taxon>Fungi</taxon>
        <taxon>Dikarya</taxon>
        <taxon>Ascomycota</taxon>
        <taxon>Pezizomycotina</taxon>
        <taxon>Dothideomycetes</taxon>
        <taxon>Pleosporomycetidae</taxon>
        <taxon>Pleosporales</taxon>
        <taxon>Pleosporineae</taxon>
        <taxon>Pleosporaceae</taxon>
        <taxon>Alternaria</taxon>
        <taxon>Alternaria sect. Porri</taxon>
    </lineage>
</organism>
<proteinExistence type="predicted"/>
<dbReference type="Gene3D" id="3.30.559.10">
    <property type="entry name" value="Chloramphenicol acetyltransferase-like domain"/>
    <property type="match status" value="2"/>
</dbReference>
<keyword evidence="3" id="KW-1185">Reference proteome</keyword>
<dbReference type="Proteomes" id="UP001578633">
    <property type="component" value="Chromosome 3"/>
</dbReference>
<dbReference type="EMBL" id="JBHGVX010000003">
    <property type="protein sequence ID" value="KAL1797115.1"/>
    <property type="molecule type" value="Genomic_DNA"/>
</dbReference>
<evidence type="ECO:0008006" key="4">
    <source>
        <dbReference type="Google" id="ProtNLM"/>
    </source>
</evidence>
<gene>
    <name evidence="2" type="ORF">ACET3X_003721</name>
</gene>
<protein>
    <recommendedName>
        <fullName evidence="4">Trichothecene 3-O-acetyltransferase</fullName>
    </recommendedName>
</protein>
<evidence type="ECO:0000313" key="2">
    <source>
        <dbReference type="EMBL" id="KAL1797115.1"/>
    </source>
</evidence>
<name>A0ABR3UKT6_9PLEO</name>
<accession>A0ABR3UKT6</accession>
<dbReference type="InterPro" id="IPR050317">
    <property type="entry name" value="Plant_Fungal_Acyltransferase"/>
</dbReference>
<sequence>MSLEFPLVLRNGRLFEPIASTIPRLLDMLSTSHGPPVQTKSFHLSCLDQNVVRVYIQTLCIFPFPDLNDAETAIQALGAGLRLTLNKFPFLAGTLTLADRKAGKLALNYPTVITSEQLNRVFRSKQIPYHETEFPHTYEQLKRDGMPPSALRSTMFVPEDLANYAGIPRDGEGKVDFDKSDAPAMRTQAFFIPGGLVLSMYMHHSVFDFSGVTLFWQTFSENVSKISKQQLFEEHKIIDTGSVADEQSLMRKAVDEQVTPPLGNAGVSADCYCDGSPQYLQTLPKETKCTQRLFVIPASRVRKFREQLRSHFPEDTPPTMCNVLAALVWTHVTRARAARLTKYGLAETSIGIATDLRRRQHPPVPADYMGNMALFSRGTTSISDLTAEDRVTKTTIVNVINTIKSTILDVDDEWVSRHLTFFKSIDKITDTEVALALTFGSDIYISSWLNFGADLSWGIPGTDLDKDSLAGRPEFIRRSYGPGDGGMIFLPRRRQLVNEMEAPFEILVRLAEEDMARVLEEECGLSSWADAIVE</sequence>
<evidence type="ECO:0000256" key="1">
    <source>
        <dbReference type="ARBA" id="ARBA00022679"/>
    </source>
</evidence>
<keyword evidence="1" id="KW-0808">Transferase</keyword>
<dbReference type="InterPro" id="IPR023213">
    <property type="entry name" value="CAT-like_dom_sf"/>
</dbReference>
<comment type="caution">
    <text evidence="2">The sequence shown here is derived from an EMBL/GenBank/DDBJ whole genome shotgun (WGS) entry which is preliminary data.</text>
</comment>
<reference evidence="2 3" key="1">
    <citation type="submission" date="2024-09" db="EMBL/GenBank/DDBJ databases">
        <title>T2T genomes of carrot and Alternaria dauci and their utility for understanding host-pathogen interaction during carrot leaf blight disease.</title>
        <authorList>
            <person name="Liu W."/>
            <person name="Xu S."/>
            <person name="Ou C."/>
            <person name="Liu X."/>
            <person name="Zhuang F."/>
            <person name="Deng X.W."/>
        </authorList>
    </citation>
    <scope>NUCLEOTIDE SEQUENCE [LARGE SCALE GENOMIC DNA]</scope>
    <source>
        <strain evidence="2 3">A2016</strain>
    </source>
</reference>
<dbReference type="Pfam" id="PF02458">
    <property type="entry name" value="Transferase"/>
    <property type="match status" value="2"/>
</dbReference>
<dbReference type="PANTHER" id="PTHR31642:SF310">
    <property type="entry name" value="FATTY ALCOHOL:CAFFEOYL-COA ACYLTRANSFERASE"/>
    <property type="match status" value="1"/>
</dbReference>